<evidence type="ECO:0000256" key="1">
    <source>
        <dbReference type="ARBA" id="ARBA00006484"/>
    </source>
</evidence>
<dbReference type="InterPro" id="IPR036291">
    <property type="entry name" value="NAD(P)-bd_dom_sf"/>
</dbReference>
<sequence length="251" mass="27122">MIDAVGSPQSLLLLGGTSEIGLAVAERYARQRPLRITLAARPSERLDAAAARLRDAGATVSTLPFDAKQPDTHTEVIEKAFADGDIDVTIVAFGVLGDQEEAWTNVDVARELAEVNYVAAVTIGVPLAERLRKQGHGALVALSSAAGERARRSNFVYGSTKAGFDAFYTGLTYALKPHGVTVTVIRPGFVRSKMTEGLKPAPLSQTPEQVAEIVVNAVRNRREQAWAPAAFRPVMSILRHVPRPIFRKLPF</sequence>
<dbReference type="PANTHER" id="PTHR43669:SF6">
    <property type="entry name" value="DECAPRENYLPHOSPHORYL-2-KETO-BETA-D-ERYTHRO-PENTOSE REDUCTASE"/>
    <property type="match status" value="1"/>
</dbReference>
<organism evidence="3 4">
    <name type="scientific">Kibdelosporangium banguiense</name>
    <dbReference type="NCBI Taxonomy" id="1365924"/>
    <lineage>
        <taxon>Bacteria</taxon>
        <taxon>Bacillati</taxon>
        <taxon>Actinomycetota</taxon>
        <taxon>Actinomycetes</taxon>
        <taxon>Pseudonocardiales</taxon>
        <taxon>Pseudonocardiaceae</taxon>
        <taxon>Kibdelosporangium</taxon>
    </lineage>
</organism>
<dbReference type="GO" id="GO:0016491">
    <property type="term" value="F:oxidoreductase activity"/>
    <property type="evidence" value="ECO:0007669"/>
    <property type="project" value="UniProtKB-KW"/>
</dbReference>
<dbReference type="PRINTS" id="PR00081">
    <property type="entry name" value="GDHRDH"/>
</dbReference>
<dbReference type="EC" id="1.1.1.333" evidence="3"/>
<dbReference type="PANTHER" id="PTHR43669">
    <property type="entry name" value="5-KETO-D-GLUCONATE 5-REDUCTASE"/>
    <property type="match status" value="1"/>
</dbReference>
<evidence type="ECO:0000313" key="3">
    <source>
        <dbReference type="EMBL" id="MBP2321641.1"/>
    </source>
</evidence>
<comment type="similarity">
    <text evidence="1">Belongs to the short-chain dehydrogenases/reductases (SDR) family.</text>
</comment>
<dbReference type="Pfam" id="PF00106">
    <property type="entry name" value="adh_short"/>
    <property type="match status" value="1"/>
</dbReference>
<evidence type="ECO:0000313" key="4">
    <source>
        <dbReference type="Proteomes" id="UP001519332"/>
    </source>
</evidence>
<reference evidence="3 4" key="1">
    <citation type="submission" date="2021-03" db="EMBL/GenBank/DDBJ databases">
        <title>Sequencing the genomes of 1000 actinobacteria strains.</title>
        <authorList>
            <person name="Klenk H.-P."/>
        </authorList>
    </citation>
    <scope>NUCLEOTIDE SEQUENCE [LARGE SCALE GENOMIC DNA]</scope>
    <source>
        <strain evidence="3 4">DSM 46670</strain>
    </source>
</reference>
<dbReference type="RefSeq" id="WP_209636626.1">
    <property type="nucleotide sequence ID" value="NZ_JAGINW010000001.1"/>
</dbReference>
<comment type="caution">
    <text evidence="3">The sequence shown here is derived from an EMBL/GenBank/DDBJ whole genome shotgun (WGS) entry which is preliminary data.</text>
</comment>
<dbReference type="Gene3D" id="3.40.50.720">
    <property type="entry name" value="NAD(P)-binding Rossmann-like Domain"/>
    <property type="match status" value="1"/>
</dbReference>
<dbReference type="InterPro" id="IPR002347">
    <property type="entry name" value="SDR_fam"/>
</dbReference>
<accession>A0ABS4TCS9</accession>
<dbReference type="Proteomes" id="UP001519332">
    <property type="component" value="Unassembled WGS sequence"/>
</dbReference>
<protein>
    <submittedName>
        <fullName evidence="3">Decaprenylphospho-beta-D-erythro-pentofuranosid-2-ulose 2-reductase</fullName>
        <ecNumber evidence="3">1.1.1.333</ecNumber>
    </submittedName>
</protein>
<dbReference type="SUPFAM" id="SSF51735">
    <property type="entry name" value="NAD(P)-binding Rossmann-fold domains"/>
    <property type="match status" value="1"/>
</dbReference>
<dbReference type="EMBL" id="JAGINW010000001">
    <property type="protein sequence ID" value="MBP2321641.1"/>
    <property type="molecule type" value="Genomic_DNA"/>
</dbReference>
<keyword evidence="2 3" id="KW-0560">Oxidoreductase</keyword>
<proteinExistence type="inferred from homology"/>
<dbReference type="NCBIfam" id="NF005912">
    <property type="entry name" value="PRK07904.1"/>
    <property type="match status" value="1"/>
</dbReference>
<keyword evidence="4" id="KW-1185">Reference proteome</keyword>
<evidence type="ECO:0000256" key="2">
    <source>
        <dbReference type="ARBA" id="ARBA00023002"/>
    </source>
</evidence>
<name>A0ABS4TCS9_9PSEU</name>
<gene>
    <name evidence="3" type="ORF">JOF56_002026</name>
</gene>